<dbReference type="InterPro" id="IPR036770">
    <property type="entry name" value="Ankyrin_rpt-contain_sf"/>
</dbReference>
<feature type="region of interest" description="Disordered" evidence="5">
    <location>
        <begin position="372"/>
        <end position="505"/>
    </location>
</feature>
<gene>
    <name evidence="7" type="ORF">PBS003_LOCUS6006</name>
</gene>
<dbReference type="PANTHER" id="PTHR24166:SF48">
    <property type="entry name" value="PROTEIN VAPYRIN"/>
    <property type="match status" value="1"/>
</dbReference>
<evidence type="ECO:0000259" key="6">
    <source>
        <dbReference type="PROSITE" id="PS50089"/>
    </source>
</evidence>
<accession>A0AAU9L1G6</accession>
<evidence type="ECO:0000313" key="7">
    <source>
        <dbReference type="EMBL" id="CAH0479360.1"/>
    </source>
</evidence>
<name>A0AAU9L1G6_9STRA</name>
<dbReference type="GO" id="GO:0008270">
    <property type="term" value="F:zinc ion binding"/>
    <property type="evidence" value="ECO:0007669"/>
    <property type="project" value="UniProtKB-KW"/>
</dbReference>
<protein>
    <recommendedName>
        <fullName evidence="6">RING-type domain-containing protein</fullName>
    </recommendedName>
</protein>
<dbReference type="SUPFAM" id="SSF57850">
    <property type="entry name" value="RING/U-box"/>
    <property type="match status" value="1"/>
</dbReference>
<dbReference type="InterPro" id="IPR050889">
    <property type="entry name" value="Dendritic_Spine_Reg/Scaffold"/>
</dbReference>
<feature type="domain" description="RING-type" evidence="6">
    <location>
        <begin position="510"/>
        <end position="549"/>
    </location>
</feature>
<evidence type="ECO:0000256" key="1">
    <source>
        <dbReference type="ARBA" id="ARBA00022737"/>
    </source>
</evidence>
<dbReference type="AlphaFoldDB" id="A0AAU9L1G6"/>
<keyword evidence="1" id="KW-0677">Repeat</keyword>
<feature type="compositionally biased region" description="Polar residues" evidence="5">
    <location>
        <begin position="383"/>
        <end position="393"/>
    </location>
</feature>
<dbReference type="Gene3D" id="1.25.40.20">
    <property type="entry name" value="Ankyrin repeat-containing domain"/>
    <property type="match status" value="1"/>
</dbReference>
<feature type="compositionally biased region" description="Basic and acidic residues" evidence="5">
    <location>
        <begin position="464"/>
        <end position="495"/>
    </location>
</feature>
<organism evidence="7 8">
    <name type="scientific">Peronospora belbahrii</name>
    <dbReference type="NCBI Taxonomy" id="622444"/>
    <lineage>
        <taxon>Eukaryota</taxon>
        <taxon>Sar</taxon>
        <taxon>Stramenopiles</taxon>
        <taxon>Oomycota</taxon>
        <taxon>Peronosporomycetes</taxon>
        <taxon>Peronosporales</taxon>
        <taxon>Peronosporaceae</taxon>
        <taxon>Peronospora</taxon>
    </lineage>
</organism>
<dbReference type="SMART" id="SM00248">
    <property type="entry name" value="ANK"/>
    <property type="match status" value="3"/>
</dbReference>
<dbReference type="InterPro" id="IPR001841">
    <property type="entry name" value="Znf_RING"/>
</dbReference>
<dbReference type="Pfam" id="PF12796">
    <property type="entry name" value="Ank_2"/>
    <property type="match status" value="1"/>
</dbReference>
<dbReference type="InterPro" id="IPR013083">
    <property type="entry name" value="Znf_RING/FYVE/PHD"/>
</dbReference>
<dbReference type="PROSITE" id="PS50088">
    <property type="entry name" value="ANK_REPEAT"/>
    <property type="match status" value="2"/>
</dbReference>
<sequence length="561" mass="62367">MSIHRNDFLTLWKLSRAGDEARIQEYIAESDAVARNLVNLKHHCKGTSPLMEAAASKCNEPVVAQLIAAGADVNDVDDTKLKNTALHYAAMTNADPLTIEALLEAGANAFAVNRKGFTPLDVARQSGRKTAGAALLEHMKVHAGWLFLRGKFHWKKRWAVVVACNKQRTSTELCIFRGLNDLRPSVVMLIDEAARMVHFSSTDSYSWLQRDNAFVFDKPVMCHYVKKEKFTRSPICKKTMSLVNVQTLHCVFAADSLNNLAQWRHVLESSNFQSRESQSVLRCSSLFQSQNGELYYWPHELVDNLRATILQEQEQEREQANDPVQQRLRATFEERRASLASTPAPAPAPVADLSTFNEQTLEAAQMSMQPSGLHNEAFGEPPQNLQRHATSDQSIDRSIALQNDGRSRVHFTPFSEKQMEAPVAAKSSYTDRQQTQSNVSNDSESETNSIGPEFVTEVVIATENDSKEFKPEESSLQDKSKAEEDDNNQKQHDEDLQLSDAPEKSSSPGCKICGMARQNAVCTPCGHQIGCTSCVKTVMRTSTGCPVCRMPMLSVLSVGSD</sequence>
<dbReference type="Proteomes" id="UP001160483">
    <property type="component" value="Unassembled WGS sequence"/>
</dbReference>
<dbReference type="SUPFAM" id="SSF48403">
    <property type="entry name" value="Ankyrin repeat"/>
    <property type="match status" value="1"/>
</dbReference>
<evidence type="ECO:0000256" key="2">
    <source>
        <dbReference type="ARBA" id="ARBA00023043"/>
    </source>
</evidence>
<dbReference type="InterPro" id="IPR002110">
    <property type="entry name" value="Ankyrin_rpt"/>
</dbReference>
<dbReference type="PANTHER" id="PTHR24166">
    <property type="entry name" value="ROLLING PEBBLES, ISOFORM B"/>
    <property type="match status" value="1"/>
</dbReference>
<keyword evidence="4" id="KW-0862">Zinc</keyword>
<dbReference type="PROSITE" id="PS50089">
    <property type="entry name" value="ZF_RING_2"/>
    <property type="match status" value="1"/>
</dbReference>
<keyword evidence="4" id="KW-0863">Zinc-finger</keyword>
<comment type="caution">
    <text evidence="7">The sequence shown here is derived from an EMBL/GenBank/DDBJ whole genome shotgun (WGS) entry which is preliminary data.</text>
</comment>
<keyword evidence="2 3" id="KW-0040">ANK repeat</keyword>
<proteinExistence type="predicted"/>
<dbReference type="PROSITE" id="PS50297">
    <property type="entry name" value="ANK_REP_REGION"/>
    <property type="match status" value="1"/>
</dbReference>
<feature type="compositionally biased region" description="Polar residues" evidence="5">
    <location>
        <begin position="427"/>
        <end position="450"/>
    </location>
</feature>
<dbReference type="Pfam" id="PF13920">
    <property type="entry name" value="zf-C3HC4_3"/>
    <property type="match status" value="1"/>
</dbReference>
<evidence type="ECO:0000256" key="5">
    <source>
        <dbReference type="SAM" id="MobiDB-lite"/>
    </source>
</evidence>
<dbReference type="SUPFAM" id="SSF50729">
    <property type="entry name" value="PH domain-like"/>
    <property type="match status" value="1"/>
</dbReference>
<evidence type="ECO:0000256" key="3">
    <source>
        <dbReference type="PROSITE-ProRule" id="PRU00023"/>
    </source>
</evidence>
<keyword evidence="4" id="KW-0479">Metal-binding</keyword>
<reference evidence="7" key="1">
    <citation type="submission" date="2021-11" db="EMBL/GenBank/DDBJ databases">
        <authorList>
            <person name="Islam A."/>
            <person name="Islam S."/>
            <person name="Flora M.S."/>
            <person name="Rahman M."/>
            <person name="Ziaur R.M."/>
            <person name="Epstein J.H."/>
            <person name="Hassan M."/>
            <person name="Klassen M."/>
            <person name="Woodard K."/>
            <person name="Webb A."/>
            <person name="Webby R.J."/>
            <person name="El Zowalaty M.E."/>
        </authorList>
    </citation>
    <scope>NUCLEOTIDE SEQUENCE</scope>
    <source>
        <strain evidence="7">Pbs3</strain>
    </source>
</reference>
<evidence type="ECO:0000313" key="8">
    <source>
        <dbReference type="Proteomes" id="UP001160483"/>
    </source>
</evidence>
<feature type="repeat" description="ANK" evidence="3">
    <location>
        <begin position="45"/>
        <end position="78"/>
    </location>
</feature>
<dbReference type="SMART" id="SM00184">
    <property type="entry name" value="RING"/>
    <property type="match status" value="1"/>
</dbReference>
<dbReference type="Gene3D" id="3.30.40.10">
    <property type="entry name" value="Zinc/RING finger domain, C3HC4 (zinc finger)"/>
    <property type="match status" value="1"/>
</dbReference>
<dbReference type="EMBL" id="CAKKTJ010000299">
    <property type="protein sequence ID" value="CAH0479360.1"/>
    <property type="molecule type" value="Genomic_DNA"/>
</dbReference>
<evidence type="ECO:0000256" key="4">
    <source>
        <dbReference type="PROSITE-ProRule" id="PRU00175"/>
    </source>
</evidence>
<feature type="repeat" description="ANK" evidence="3">
    <location>
        <begin position="81"/>
        <end position="114"/>
    </location>
</feature>